<proteinExistence type="predicted"/>
<evidence type="ECO:0000313" key="3">
    <source>
        <dbReference type="EMBL" id="MFB9716200.1"/>
    </source>
</evidence>
<sequence>MNSSKIQTVLKSVIVLGMLAGILSACSAPEEKTGVLSLQTDSAATTPTGTGTAESKPVSGGQVKIMRGDSPEKVDNYYATYIACIGQHGVPLTAKGGSTFEGMRNGASDPPLEVEPGADPHLKDALAACASLYPVQMWERNANNPEREQFVHKMILCLQREGIRVEEGGPKMAYKFSPDQVQDEAFRAGTDKCETEVYG</sequence>
<feature type="chain" id="PRO_5045100996" description="Lipoprotein" evidence="2">
    <location>
        <begin position="28"/>
        <end position="199"/>
    </location>
</feature>
<name>A0ABV5UVI3_9MICC</name>
<protein>
    <recommendedName>
        <fullName evidence="5">Lipoprotein</fullName>
    </recommendedName>
</protein>
<feature type="signal peptide" evidence="2">
    <location>
        <begin position="1"/>
        <end position="27"/>
    </location>
</feature>
<dbReference type="RefSeq" id="WP_345053721.1">
    <property type="nucleotide sequence ID" value="NZ_BAABED010000001.1"/>
</dbReference>
<dbReference type="EMBL" id="JBHMBH010000042">
    <property type="protein sequence ID" value="MFB9716200.1"/>
    <property type="molecule type" value="Genomic_DNA"/>
</dbReference>
<dbReference type="Proteomes" id="UP001589536">
    <property type="component" value="Unassembled WGS sequence"/>
</dbReference>
<gene>
    <name evidence="3" type="ORF">ACFFPI_19050</name>
</gene>
<feature type="compositionally biased region" description="Low complexity" evidence="1">
    <location>
        <begin position="43"/>
        <end position="53"/>
    </location>
</feature>
<feature type="region of interest" description="Disordered" evidence="1">
    <location>
        <begin position="42"/>
        <end position="64"/>
    </location>
</feature>
<keyword evidence="4" id="KW-1185">Reference proteome</keyword>
<evidence type="ECO:0000256" key="1">
    <source>
        <dbReference type="SAM" id="MobiDB-lite"/>
    </source>
</evidence>
<reference evidence="3 4" key="1">
    <citation type="submission" date="2024-09" db="EMBL/GenBank/DDBJ databases">
        <authorList>
            <person name="Sun Q."/>
            <person name="Mori K."/>
        </authorList>
    </citation>
    <scope>NUCLEOTIDE SEQUENCE [LARGE SCALE GENOMIC DNA]</scope>
    <source>
        <strain evidence="3 4">JCM 13519</strain>
    </source>
</reference>
<dbReference type="PROSITE" id="PS51257">
    <property type="entry name" value="PROKAR_LIPOPROTEIN"/>
    <property type="match status" value="1"/>
</dbReference>
<organism evidence="3 4">
    <name type="scientific">Arthrobacter methylotrophus</name>
    <dbReference type="NCBI Taxonomy" id="121291"/>
    <lineage>
        <taxon>Bacteria</taxon>
        <taxon>Bacillati</taxon>
        <taxon>Actinomycetota</taxon>
        <taxon>Actinomycetes</taxon>
        <taxon>Micrococcales</taxon>
        <taxon>Micrococcaceae</taxon>
        <taxon>Arthrobacter</taxon>
    </lineage>
</organism>
<accession>A0ABV5UVI3</accession>
<keyword evidence="2" id="KW-0732">Signal</keyword>
<comment type="caution">
    <text evidence="3">The sequence shown here is derived from an EMBL/GenBank/DDBJ whole genome shotgun (WGS) entry which is preliminary data.</text>
</comment>
<evidence type="ECO:0008006" key="5">
    <source>
        <dbReference type="Google" id="ProtNLM"/>
    </source>
</evidence>
<evidence type="ECO:0000256" key="2">
    <source>
        <dbReference type="SAM" id="SignalP"/>
    </source>
</evidence>
<evidence type="ECO:0000313" key="4">
    <source>
        <dbReference type="Proteomes" id="UP001589536"/>
    </source>
</evidence>